<reference evidence="6 7" key="1">
    <citation type="submission" date="2022-09" db="EMBL/GenBank/DDBJ databases">
        <authorList>
            <person name="Palmer J.M."/>
        </authorList>
    </citation>
    <scope>NUCLEOTIDE SEQUENCE [LARGE SCALE GENOMIC DNA]</scope>
    <source>
        <strain evidence="6 7">DSM 7382</strain>
    </source>
</reference>
<dbReference type="SUPFAM" id="SSF52540">
    <property type="entry name" value="P-loop containing nucleoside triphosphate hydrolases"/>
    <property type="match status" value="1"/>
</dbReference>
<feature type="compositionally biased region" description="Acidic residues" evidence="5">
    <location>
        <begin position="489"/>
        <end position="498"/>
    </location>
</feature>
<feature type="region of interest" description="Disordered" evidence="5">
    <location>
        <begin position="307"/>
        <end position="326"/>
    </location>
</feature>
<feature type="compositionally biased region" description="Low complexity" evidence="5">
    <location>
        <begin position="524"/>
        <end position="533"/>
    </location>
</feature>
<feature type="compositionally biased region" description="Basic residues" evidence="5">
    <location>
        <begin position="388"/>
        <end position="403"/>
    </location>
</feature>
<dbReference type="PRINTS" id="PR00328">
    <property type="entry name" value="SAR1GTPBP"/>
</dbReference>
<keyword evidence="4" id="KW-0479">Metal-binding</keyword>
<feature type="binding site" evidence="3">
    <location>
        <begin position="126"/>
        <end position="129"/>
    </location>
    <ligand>
        <name>GTP</name>
        <dbReference type="ChEBI" id="CHEBI:37565"/>
    </ligand>
</feature>
<feature type="compositionally biased region" description="Polar residues" evidence="5">
    <location>
        <begin position="363"/>
        <end position="375"/>
    </location>
</feature>
<dbReference type="InterPro" id="IPR027417">
    <property type="entry name" value="P-loop_NTPase"/>
</dbReference>
<feature type="binding site" evidence="3">
    <location>
        <begin position="23"/>
        <end position="30"/>
    </location>
    <ligand>
        <name>GTP</name>
        <dbReference type="ChEBI" id="CHEBI:37565"/>
    </ligand>
</feature>
<dbReference type="GO" id="GO:0003924">
    <property type="term" value="F:GTPase activity"/>
    <property type="evidence" value="ECO:0007669"/>
    <property type="project" value="InterPro"/>
</dbReference>
<keyword evidence="4" id="KW-0460">Magnesium</keyword>
<dbReference type="Gene3D" id="3.40.50.300">
    <property type="entry name" value="P-loop containing nucleotide triphosphate hydrolases"/>
    <property type="match status" value="1"/>
</dbReference>
<dbReference type="GO" id="GO:0046872">
    <property type="term" value="F:metal ion binding"/>
    <property type="evidence" value="ECO:0007669"/>
    <property type="project" value="UniProtKB-KW"/>
</dbReference>
<protein>
    <submittedName>
        <fullName evidence="6">Uncharacterized protein</fullName>
    </submittedName>
</protein>
<feature type="compositionally biased region" description="Polar residues" evidence="5">
    <location>
        <begin position="409"/>
        <end position="422"/>
    </location>
</feature>
<feature type="region of interest" description="Disordered" evidence="5">
    <location>
        <begin position="787"/>
        <end position="806"/>
    </location>
</feature>
<dbReference type="SMART" id="SM00177">
    <property type="entry name" value="ARF"/>
    <property type="match status" value="1"/>
</dbReference>
<name>A0AAW0FKR0_9APHY</name>
<keyword evidence="7" id="KW-1185">Reference proteome</keyword>
<feature type="compositionally biased region" description="Low complexity" evidence="5">
    <location>
        <begin position="797"/>
        <end position="806"/>
    </location>
</feature>
<dbReference type="GO" id="GO:0005525">
    <property type="term" value="F:GTP binding"/>
    <property type="evidence" value="ECO:0007669"/>
    <property type="project" value="UniProtKB-KW"/>
</dbReference>
<feature type="region of interest" description="Disordered" evidence="5">
    <location>
        <begin position="359"/>
        <end position="535"/>
    </location>
</feature>
<feature type="binding site" evidence="4">
    <location>
        <position position="30"/>
    </location>
    <ligand>
        <name>Mg(2+)</name>
        <dbReference type="ChEBI" id="CHEBI:18420"/>
    </ligand>
</feature>
<comment type="caution">
    <text evidence="6">The sequence shown here is derived from an EMBL/GenBank/DDBJ whole genome shotgun (WGS) entry which is preliminary data.</text>
</comment>
<dbReference type="NCBIfam" id="TIGR00231">
    <property type="entry name" value="small_GTP"/>
    <property type="match status" value="1"/>
</dbReference>
<dbReference type="PROSITE" id="PS51417">
    <property type="entry name" value="ARF"/>
    <property type="match status" value="1"/>
</dbReference>
<feature type="compositionally biased region" description="Polar residues" evidence="5">
    <location>
        <begin position="474"/>
        <end position="483"/>
    </location>
</feature>
<feature type="binding site" evidence="3">
    <location>
        <position position="69"/>
    </location>
    <ligand>
        <name>GTP</name>
        <dbReference type="ChEBI" id="CHEBI:37565"/>
    </ligand>
</feature>
<evidence type="ECO:0000256" key="2">
    <source>
        <dbReference type="ARBA" id="ARBA00023134"/>
    </source>
</evidence>
<organism evidence="6 7">
    <name type="scientific">Cerrena zonata</name>
    <dbReference type="NCBI Taxonomy" id="2478898"/>
    <lineage>
        <taxon>Eukaryota</taxon>
        <taxon>Fungi</taxon>
        <taxon>Dikarya</taxon>
        <taxon>Basidiomycota</taxon>
        <taxon>Agaricomycotina</taxon>
        <taxon>Agaricomycetes</taxon>
        <taxon>Polyporales</taxon>
        <taxon>Cerrenaceae</taxon>
        <taxon>Cerrena</taxon>
    </lineage>
</organism>
<keyword evidence="1 3" id="KW-0547">Nucleotide-binding</keyword>
<dbReference type="Proteomes" id="UP001385951">
    <property type="component" value="Unassembled WGS sequence"/>
</dbReference>
<gene>
    <name evidence="6" type="ORF">QCA50_015698</name>
</gene>
<accession>A0AAW0FKR0</accession>
<evidence type="ECO:0000256" key="4">
    <source>
        <dbReference type="PIRSR" id="PIRSR606689-2"/>
    </source>
</evidence>
<proteinExistence type="predicted"/>
<feature type="binding site" evidence="4">
    <location>
        <position position="47"/>
    </location>
    <ligand>
        <name>Mg(2+)</name>
        <dbReference type="ChEBI" id="CHEBI:18420"/>
    </ligand>
</feature>
<evidence type="ECO:0000256" key="3">
    <source>
        <dbReference type="PIRSR" id="PIRSR606689-1"/>
    </source>
</evidence>
<keyword evidence="2 3" id="KW-0342">GTP-binding</keyword>
<dbReference type="InterPro" id="IPR006689">
    <property type="entry name" value="Small_GTPase_ARF/SAR"/>
</dbReference>
<dbReference type="Pfam" id="PF00025">
    <property type="entry name" value="Arf"/>
    <property type="match status" value="1"/>
</dbReference>
<feature type="region of interest" description="Disordered" evidence="5">
    <location>
        <begin position="554"/>
        <end position="575"/>
    </location>
</feature>
<dbReference type="InterPro" id="IPR044612">
    <property type="entry name" value="ARL2/3"/>
</dbReference>
<evidence type="ECO:0000256" key="1">
    <source>
        <dbReference type="ARBA" id="ARBA00022741"/>
    </source>
</evidence>
<dbReference type="EMBL" id="JASBNA010000042">
    <property type="protein sequence ID" value="KAK7681311.1"/>
    <property type="molecule type" value="Genomic_DNA"/>
</dbReference>
<dbReference type="InterPro" id="IPR005225">
    <property type="entry name" value="Small_GTP-bd"/>
</dbReference>
<sequence length="971" mass="108289">MGLLTIIKKQKIKDKEIRVLTLGLDNAGKTTIIKQILGEDTKKVSPTMGFQINTIQYKDYNLNMWDIGGQTTIRNFWSNYFDRSNIIIWVIDSLSLERLDESYQELREKIILQDQLVGTYLVVLINKVDMLDPQQHQSVKDQVIKVLNLDRELNQDRYIIQLVSGYTGEGLSPVLDWMIEHIIHKTLSNNSHAHDSSNQPELNHKTADQITSKSIDTQLIKTINKNVSTVLNEDNYLTQNRPISSLAKIVSMEDDDANDCESMDDDESILAKPIAPADNFNEVKNNSSLLNLSNDYQRKQQNIYSSVPDLSETKPPSKPSNAQSSLYQLSSGSAIDINNFGKNHNPSFSIPKNLSELAKPASIKSSGKDSNNTSPLLGDLTPPMNSGKSRRKSIFSFFKKNKNGSKSSLHNSTNASSLSIDQTAPEGPDKASPESTDKSLAKDELPLPEKVRQKSTVSNTSSNSQNDSSNYSVMTSSTTSNGIQKPDEEITEDTSLTDESERPLNDESSSNYAADCESFAPPRSLSSKASSSSINQKNLTITTSLEEAERLRLSTISEKSDTPTPKMATSTSLPSPFALPSSTSTYFFKPYKNTTSATASPLVNENQQDSCSTPATPQDVDEEHLYIPQSLKDVINSDSSIDFYITPTSPKAMKVSKWKQKYGKWEMLTVNENIFLKIVANYDLNKSWLIFFKEEYDEEYDEVIDKPIMLMNINEESSIRHSSALDLQVNSTDSISNQSLLIMIRCTNGSFASSIYSNYKNILGVIKSIPKNKSVAHSLGLNDSNVTSSSSLMEKPSNSSTFTSLNSSNIGNDSTIKQPALKSDPILGKEISFASLNSEDITNANIISNPDNSKMLLLNQMTVRLQKQLDSYSAINIPSSWEILSMFSLSIFLINDSFTHKAYYNLILENNNIDNDDPAIETFNWLIGEDEKFNRIERIGKAGLLIKAGNDEIFMIECKGKKEFKHLFEIF</sequence>
<evidence type="ECO:0000256" key="5">
    <source>
        <dbReference type="SAM" id="MobiDB-lite"/>
    </source>
</evidence>
<feature type="compositionally biased region" description="Basic and acidic residues" evidence="5">
    <location>
        <begin position="427"/>
        <end position="452"/>
    </location>
</feature>
<evidence type="ECO:0000313" key="6">
    <source>
        <dbReference type="EMBL" id="KAK7681311.1"/>
    </source>
</evidence>
<feature type="compositionally biased region" description="Low complexity" evidence="5">
    <location>
        <begin position="455"/>
        <end position="473"/>
    </location>
</feature>
<evidence type="ECO:0000313" key="7">
    <source>
        <dbReference type="Proteomes" id="UP001385951"/>
    </source>
</evidence>
<dbReference type="AlphaFoldDB" id="A0AAW0FKR0"/>
<dbReference type="PANTHER" id="PTHR45697">
    <property type="entry name" value="ADP-RIBOSYLATION FACTOR-LIKE PROTEIN 2-RELATED"/>
    <property type="match status" value="1"/>
</dbReference>
<dbReference type="SMART" id="SM00178">
    <property type="entry name" value="SAR"/>
    <property type="match status" value="1"/>
</dbReference>